<evidence type="ECO:0000259" key="2">
    <source>
        <dbReference type="PROSITE" id="PS50868"/>
    </source>
</evidence>
<evidence type="ECO:0000313" key="3">
    <source>
        <dbReference type="EMBL" id="OFJ50827.1"/>
    </source>
</evidence>
<dbReference type="InterPro" id="IPR003615">
    <property type="entry name" value="HNH_nuc"/>
</dbReference>
<dbReference type="InterPro" id="IPR003616">
    <property type="entry name" value="Post-SET_dom"/>
</dbReference>
<dbReference type="OrthoDB" id="5242272at2"/>
<protein>
    <recommendedName>
        <fullName evidence="2">Post-SET domain-containing protein</fullName>
    </recommendedName>
</protein>
<comment type="caution">
    <text evidence="3">The sequence shown here is derived from an EMBL/GenBank/DDBJ whole genome shotgun (WGS) entry which is preliminary data.</text>
</comment>
<feature type="domain" description="Post-SET" evidence="2">
    <location>
        <begin position="263"/>
        <end position="279"/>
    </location>
</feature>
<dbReference type="CDD" id="cd00085">
    <property type="entry name" value="HNHc"/>
    <property type="match status" value="1"/>
</dbReference>
<name>A0A1E8PXK8_9MYCO</name>
<dbReference type="RefSeq" id="WP_070355951.1">
    <property type="nucleotide sequence ID" value="NZ_CP043474.1"/>
</dbReference>
<dbReference type="InterPro" id="IPR003870">
    <property type="entry name" value="DUF222"/>
</dbReference>
<evidence type="ECO:0000313" key="4">
    <source>
        <dbReference type="Proteomes" id="UP000178953"/>
    </source>
</evidence>
<sequence length="522" mass="56209">MGRVGTPMLSVGTYPMGRVGTPMLSVGTTIIEHMSESAAPEARLLERAAAAARDEARAAAARLSAVGEFVDRRSAAVGSATDEWLVDVVSAAAAEVAAALRISHGLAEWQIRYAHAMRHQLPALAARFAAGHVSEMAFKAAVYRTGLITDPDLLARVDAALANLMPRWGTAGRSDLSARIDAVVARSDRDAVRRREDRRAARGMSSEPVDAGLTEITAVVYAPDGRAFSNRVRTLANTVCPNDPRTFAERLSDAFGAIGYGWDRLPCRCGGAECAATASAEQSSVVIHVVTDAASLSPSSPRAGTGGVMHGHDGLLPPDLLVELAEHAALRPVTHPGGAAPEPRYRPSRALAEFVRCRDLICRFPNCGTSAWACDVDHTVPWGDGGTTHASNLKSLCRLHHLLKTFWGWHDEQLPDGRVVWTSPQGRTYVTRADGAMHFGGLAAPTAPAPAPRPAPERCGDKSVLMPRRQRSRTQQRSADIAAQRRANLAARTTRKPLHDHVEDYHYDETFLENREPIPPPY</sequence>
<reference evidence="3 4" key="1">
    <citation type="submission" date="2016-09" db="EMBL/GenBank/DDBJ databases">
        <title>genome sequence of Mycobacterium sp. 739 SCH.</title>
        <authorList>
            <person name="Greninger A.L."/>
            <person name="Qin X."/>
            <person name="Jerome K."/>
            <person name="Vora S."/>
            <person name="Quinn K."/>
        </authorList>
    </citation>
    <scope>NUCLEOTIDE SEQUENCE [LARGE SCALE GENOMIC DNA]</scope>
    <source>
        <strain evidence="3 4">SCH</strain>
    </source>
</reference>
<dbReference type="PROSITE" id="PS50868">
    <property type="entry name" value="POST_SET"/>
    <property type="match status" value="1"/>
</dbReference>
<organism evidence="3 4">
    <name type="scientific">Mycolicibacterium grossiae</name>
    <dbReference type="NCBI Taxonomy" id="1552759"/>
    <lineage>
        <taxon>Bacteria</taxon>
        <taxon>Bacillati</taxon>
        <taxon>Actinomycetota</taxon>
        <taxon>Actinomycetes</taxon>
        <taxon>Mycobacteriales</taxon>
        <taxon>Mycobacteriaceae</taxon>
        <taxon>Mycolicibacterium</taxon>
    </lineage>
</organism>
<evidence type="ECO:0000256" key="1">
    <source>
        <dbReference type="SAM" id="MobiDB-lite"/>
    </source>
</evidence>
<dbReference type="EMBL" id="MCHX01000093">
    <property type="protein sequence ID" value="OFJ50827.1"/>
    <property type="molecule type" value="Genomic_DNA"/>
</dbReference>
<feature type="region of interest" description="Disordered" evidence="1">
    <location>
        <begin position="444"/>
        <end position="482"/>
    </location>
</feature>
<dbReference type="Pfam" id="PF02720">
    <property type="entry name" value="DUF222"/>
    <property type="match status" value="1"/>
</dbReference>
<gene>
    <name evidence="3" type="ORF">BEL07_26090</name>
</gene>
<keyword evidence="4" id="KW-1185">Reference proteome</keyword>
<dbReference type="SMART" id="SM00507">
    <property type="entry name" value="HNHc"/>
    <property type="match status" value="1"/>
</dbReference>
<proteinExistence type="predicted"/>
<dbReference type="Gene3D" id="1.10.30.50">
    <property type="match status" value="1"/>
</dbReference>
<dbReference type="AlphaFoldDB" id="A0A1E8PXK8"/>
<accession>A0A1E8PXK8</accession>
<dbReference type="Proteomes" id="UP000178953">
    <property type="component" value="Unassembled WGS sequence"/>
</dbReference>